<comment type="subcellular location">
    <subcellularLocation>
        <location evidence="1">Cytoplasm</location>
        <location evidence="1">Cytoskeleton</location>
    </subcellularLocation>
</comment>
<evidence type="ECO:0000256" key="3">
    <source>
        <dbReference type="ARBA" id="ARBA00022701"/>
    </source>
</evidence>
<proteinExistence type="inferred from homology"/>
<dbReference type="GO" id="GO:0005737">
    <property type="term" value="C:cytoplasm"/>
    <property type="evidence" value="ECO:0007669"/>
    <property type="project" value="TreeGrafter"/>
</dbReference>
<organism evidence="5 6">
    <name type="scientific">Rubroshorea leprosula</name>
    <dbReference type="NCBI Taxonomy" id="152421"/>
    <lineage>
        <taxon>Eukaryota</taxon>
        <taxon>Viridiplantae</taxon>
        <taxon>Streptophyta</taxon>
        <taxon>Embryophyta</taxon>
        <taxon>Tracheophyta</taxon>
        <taxon>Spermatophyta</taxon>
        <taxon>Magnoliopsida</taxon>
        <taxon>eudicotyledons</taxon>
        <taxon>Gunneridae</taxon>
        <taxon>Pentapetalae</taxon>
        <taxon>rosids</taxon>
        <taxon>malvids</taxon>
        <taxon>Malvales</taxon>
        <taxon>Dipterocarpaceae</taxon>
        <taxon>Rubroshorea</taxon>
    </lineage>
</organism>
<sequence length="106" mass="12424">MRSFKQEGYFGKAEKWKHASEEEEWLEEYEMDENRYSEGRGAHKNLKCAEKARILVGEITTMVENLTMKVKVWEMEKGIPFLYDEAPFLHMLGGYSLLQQERGGEA</sequence>
<accession>A0AAV5LQB0</accession>
<dbReference type="GO" id="GO:0000226">
    <property type="term" value="P:microtubule cytoskeleton organization"/>
    <property type="evidence" value="ECO:0007669"/>
    <property type="project" value="InterPro"/>
</dbReference>
<dbReference type="AlphaFoldDB" id="A0AAV5LQB0"/>
<dbReference type="GO" id="GO:0005874">
    <property type="term" value="C:microtubule"/>
    <property type="evidence" value="ECO:0007669"/>
    <property type="project" value="UniProtKB-KW"/>
</dbReference>
<keyword evidence="4" id="KW-0963">Cytoplasm</keyword>
<dbReference type="InterPro" id="IPR007145">
    <property type="entry name" value="MAP65_Ase1_PRC1"/>
</dbReference>
<evidence type="ECO:0000256" key="1">
    <source>
        <dbReference type="ARBA" id="ARBA00004245"/>
    </source>
</evidence>
<gene>
    <name evidence="5" type="ORF">SLEP1_g47408</name>
</gene>
<dbReference type="GO" id="GO:0008017">
    <property type="term" value="F:microtubule binding"/>
    <property type="evidence" value="ECO:0007669"/>
    <property type="project" value="InterPro"/>
</dbReference>
<name>A0AAV5LQB0_9ROSI</name>
<dbReference type="Gene3D" id="1.20.58.1520">
    <property type="match status" value="1"/>
</dbReference>
<dbReference type="EMBL" id="BPVZ01000136">
    <property type="protein sequence ID" value="GKV39670.1"/>
    <property type="molecule type" value="Genomic_DNA"/>
</dbReference>
<dbReference type="GO" id="GO:0005819">
    <property type="term" value="C:spindle"/>
    <property type="evidence" value="ECO:0007669"/>
    <property type="project" value="TreeGrafter"/>
</dbReference>
<dbReference type="PANTHER" id="PTHR19321">
    <property type="entry name" value="PROTEIN REGULATOR OF CYTOKINESIS 1 PRC1-RELATED"/>
    <property type="match status" value="1"/>
</dbReference>
<comment type="similarity">
    <text evidence="2">Belongs to the MAP65/ASE1 family.</text>
</comment>
<dbReference type="PANTHER" id="PTHR19321:SF4">
    <property type="entry name" value="65-KDA MICROTUBULE-ASSOCIATED PROTEIN 5"/>
    <property type="match status" value="1"/>
</dbReference>
<evidence type="ECO:0000313" key="5">
    <source>
        <dbReference type="EMBL" id="GKV39670.1"/>
    </source>
</evidence>
<keyword evidence="3" id="KW-0493">Microtubule</keyword>
<evidence type="ECO:0000256" key="2">
    <source>
        <dbReference type="ARBA" id="ARBA00006187"/>
    </source>
</evidence>
<dbReference type="Pfam" id="PF03999">
    <property type="entry name" value="MAP65_ASE1"/>
    <property type="match status" value="1"/>
</dbReference>
<reference evidence="5 6" key="1">
    <citation type="journal article" date="2021" name="Commun. Biol.">
        <title>The genome of Shorea leprosula (Dipterocarpaceae) highlights the ecological relevance of drought in aseasonal tropical rainforests.</title>
        <authorList>
            <person name="Ng K.K.S."/>
            <person name="Kobayashi M.J."/>
            <person name="Fawcett J.A."/>
            <person name="Hatakeyama M."/>
            <person name="Paape T."/>
            <person name="Ng C.H."/>
            <person name="Ang C.C."/>
            <person name="Tnah L.H."/>
            <person name="Lee C.T."/>
            <person name="Nishiyama T."/>
            <person name="Sese J."/>
            <person name="O'Brien M.J."/>
            <person name="Copetti D."/>
            <person name="Mohd Noor M.I."/>
            <person name="Ong R.C."/>
            <person name="Putra M."/>
            <person name="Sireger I.Z."/>
            <person name="Indrioko S."/>
            <person name="Kosugi Y."/>
            <person name="Izuno A."/>
            <person name="Isagi Y."/>
            <person name="Lee S.L."/>
            <person name="Shimizu K.K."/>
        </authorList>
    </citation>
    <scope>NUCLEOTIDE SEQUENCE [LARGE SCALE GENOMIC DNA]</scope>
    <source>
        <strain evidence="5">214</strain>
    </source>
</reference>
<comment type="caution">
    <text evidence="5">The sequence shown here is derived from an EMBL/GenBank/DDBJ whole genome shotgun (WGS) entry which is preliminary data.</text>
</comment>
<evidence type="ECO:0000313" key="6">
    <source>
        <dbReference type="Proteomes" id="UP001054252"/>
    </source>
</evidence>
<dbReference type="Proteomes" id="UP001054252">
    <property type="component" value="Unassembled WGS sequence"/>
</dbReference>
<keyword evidence="4" id="KW-0206">Cytoskeleton</keyword>
<evidence type="ECO:0000256" key="4">
    <source>
        <dbReference type="ARBA" id="ARBA00023212"/>
    </source>
</evidence>
<keyword evidence="6" id="KW-1185">Reference proteome</keyword>
<protein>
    <submittedName>
        <fullName evidence="5">Uncharacterized protein</fullName>
    </submittedName>
</protein>